<dbReference type="AlphaFoldDB" id="A0A8D4VMD0"/>
<name>A0A8D4VMD0_9GAMM</name>
<feature type="domain" description="AAA+ ATPase" evidence="16">
    <location>
        <begin position="171"/>
        <end position="354"/>
    </location>
</feature>
<evidence type="ECO:0000313" key="17">
    <source>
        <dbReference type="EMBL" id="BBL70236.1"/>
    </source>
</evidence>
<protein>
    <recommendedName>
        <fullName evidence="3">H(+)-transporting two-sector ATPase</fullName>
        <ecNumber evidence="3">7.1.2.2</ecNumber>
    </recommendedName>
</protein>
<dbReference type="GO" id="GO:0005524">
    <property type="term" value="F:ATP binding"/>
    <property type="evidence" value="ECO:0007669"/>
    <property type="project" value="UniProtKB-KW"/>
</dbReference>
<evidence type="ECO:0000256" key="5">
    <source>
        <dbReference type="ARBA" id="ARBA00022490"/>
    </source>
</evidence>
<evidence type="ECO:0000256" key="11">
    <source>
        <dbReference type="ARBA" id="ARBA00022967"/>
    </source>
</evidence>
<dbReference type="Pfam" id="PF18269">
    <property type="entry name" value="T3SS_ATPase_C"/>
    <property type="match status" value="1"/>
</dbReference>
<dbReference type="Proteomes" id="UP000824988">
    <property type="component" value="Chromosome"/>
</dbReference>
<dbReference type="PANTHER" id="PTHR15184">
    <property type="entry name" value="ATP SYNTHASE"/>
    <property type="match status" value="1"/>
</dbReference>
<evidence type="ECO:0000256" key="14">
    <source>
        <dbReference type="ARBA" id="ARBA00023310"/>
    </source>
</evidence>
<evidence type="ECO:0000259" key="16">
    <source>
        <dbReference type="SMART" id="SM00382"/>
    </source>
</evidence>
<keyword evidence="12" id="KW-0406">Ion transport</keyword>
<evidence type="ECO:0000256" key="13">
    <source>
        <dbReference type="ARBA" id="ARBA00023225"/>
    </source>
</evidence>
<dbReference type="CDD" id="cd18117">
    <property type="entry name" value="ATP-synt_flagellum-secretory_path_III_N"/>
    <property type="match status" value="1"/>
</dbReference>
<sequence length="454" mass="48587">MSDAAAAPVHGGARWAERLRAYRERLNVPQPWQVEGRLVRMVGLTLEAVGCRAAVGSRCLVESSDGKQIEAEVVGFSNERLFLMPTGEIQGLEPDCRVIPSGRTCSVGVGVQLLGRVIDGAGYPLDGKGGLGVEQFRSLIGTPINPLARAPIRAPLDVGIRAINALLTIGKGQRIGLFAGTGVGKSILLGMMTKYTKADVVVVGLIGERGREVNEFVQKILGEEGLRRAVVVATPADYPPLMRVHGAMVATSVAEYFRDQGLDVLLLVDSLTRFAQAQREIALAIDEPPATKGYPPSVFAKLPGLVERAGNGDHGEGSITAFYTVLTEGDDTNDPVADAARGILDGHIVLSRDLAEAGHYPAIDVEASISRVMTDIADPGHLELARQLRRTNSTYRQNRDLISIGAYQRGSDPRIDEAIAMHRPIADFLQQGMDEAVDFKTSLQQLSALFPGAA</sequence>
<keyword evidence="14" id="KW-0066">ATP synthesis</keyword>
<dbReference type="PROSITE" id="PS00152">
    <property type="entry name" value="ATPASE_ALPHA_BETA"/>
    <property type="match status" value="1"/>
</dbReference>
<dbReference type="GO" id="GO:0016887">
    <property type="term" value="F:ATP hydrolysis activity"/>
    <property type="evidence" value="ECO:0007669"/>
    <property type="project" value="InterPro"/>
</dbReference>
<dbReference type="EC" id="7.1.2.2" evidence="3"/>
<evidence type="ECO:0000256" key="15">
    <source>
        <dbReference type="ARBA" id="ARBA00034006"/>
    </source>
</evidence>
<keyword evidence="18" id="KW-1185">Reference proteome</keyword>
<dbReference type="SMART" id="SM00382">
    <property type="entry name" value="AAA"/>
    <property type="match status" value="1"/>
</dbReference>
<organism evidence="17 18">
    <name type="scientific">Methylogaea oryzae</name>
    <dbReference type="NCBI Taxonomy" id="1295382"/>
    <lineage>
        <taxon>Bacteria</taxon>
        <taxon>Pseudomonadati</taxon>
        <taxon>Pseudomonadota</taxon>
        <taxon>Gammaproteobacteria</taxon>
        <taxon>Methylococcales</taxon>
        <taxon>Methylococcaceae</taxon>
        <taxon>Methylogaea</taxon>
    </lineage>
</organism>
<keyword evidence="9" id="KW-0067">ATP-binding</keyword>
<dbReference type="InterPro" id="IPR005714">
    <property type="entry name" value="ATPase_T3SS_FliI/YscN"/>
</dbReference>
<accession>A0A8D4VMD0</accession>
<evidence type="ECO:0000256" key="3">
    <source>
        <dbReference type="ARBA" id="ARBA00012473"/>
    </source>
</evidence>
<evidence type="ECO:0000256" key="8">
    <source>
        <dbReference type="ARBA" id="ARBA00022795"/>
    </source>
</evidence>
<dbReference type="RefSeq" id="WP_425515788.1">
    <property type="nucleotide sequence ID" value="NZ_AP019782.1"/>
</dbReference>
<proteinExistence type="inferred from homology"/>
<keyword evidence="10" id="KW-0653">Protein transport</keyword>
<dbReference type="GO" id="GO:0008564">
    <property type="term" value="F:protein-exporting ATPase activity"/>
    <property type="evidence" value="ECO:0007669"/>
    <property type="project" value="UniProtKB-EC"/>
</dbReference>
<dbReference type="GO" id="GO:0030254">
    <property type="term" value="P:protein secretion by the type III secretion system"/>
    <property type="evidence" value="ECO:0007669"/>
    <property type="project" value="InterPro"/>
</dbReference>
<dbReference type="InterPro" id="IPR040627">
    <property type="entry name" value="T3SS_ATPase_C"/>
</dbReference>
<dbReference type="GO" id="GO:0005737">
    <property type="term" value="C:cytoplasm"/>
    <property type="evidence" value="ECO:0007669"/>
    <property type="project" value="UniProtKB-SubCell"/>
</dbReference>
<evidence type="ECO:0000256" key="9">
    <source>
        <dbReference type="ARBA" id="ARBA00022840"/>
    </source>
</evidence>
<dbReference type="GO" id="GO:0030257">
    <property type="term" value="C:type III protein secretion system complex"/>
    <property type="evidence" value="ECO:0007669"/>
    <property type="project" value="InterPro"/>
</dbReference>
<keyword evidence="5" id="KW-0963">Cytoplasm</keyword>
<keyword evidence="13" id="KW-1006">Bacterial flagellum protein export</keyword>
<comment type="subcellular location">
    <subcellularLocation>
        <location evidence="1">Cytoplasm</location>
    </subcellularLocation>
</comment>
<dbReference type="NCBIfam" id="TIGR03496">
    <property type="entry name" value="FliI_clade1"/>
    <property type="match status" value="1"/>
</dbReference>
<dbReference type="CDD" id="cd01136">
    <property type="entry name" value="ATPase_flagellum-secretory_path_III"/>
    <property type="match status" value="1"/>
</dbReference>
<evidence type="ECO:0000256" key="12">
    <source>
        <dbReference type="ARBA" id="ARBA00023065"/>
    </source>
</evidence>
<dbReference type="InterPro" id="IPR050053">
    <property type="entry name" value="ATPase_alpha/beta_chains"/>
</dbReference>
<keyword evidence="11" id="KW-1278">Translocase</keyword>
<dbReference type="GO" id="GO:0046933">
    <property type="term" value="F:proton-transporting ATP synthase activity, rotational mechanism"/>
    <property type="evidence" value="ECO:0007669"/>
    <property type="project" value="TreeGrafter"/>
</dbReference>
<keyword evidence="6" id="KW-0547">Nucleotide-binding</keyword>
<dbReference type="InterPro" id="IPR020003">
    <property type="entry name" value="ATPase_a/bsu_AS"/>
</dbReference>
<keyword evidence="4" id="KW-0813">Transport</keyword>
<dbReference type="CDD" id="cd18114">
    <property type="entry name" value="ATP-synt_flagellum-secretory_path_III_C"/>
    <property type="match status" value="1"/>
</dbReference>
<gene>
    <name evidence="17" type="primary">fliI</name>
    <name evidence="17" type="ORF">MoryE10_08420</name>
</gene>
<dbReference type="KEGG" id="moz:MoryE10_08420"/>
<evidence type="ECO:0000256" key="2">
    <source>
        <dbReference type="ARBA" id="ARBA00008936"/>
    </source>
</evidence>
<comment type="similarity">
    <text evidence="2">Belongs to the ATPase alpha/beta chains family.</text>
</comment>
<dbReference type="GO" id="GO:0071973">
    <property type="term" value="P:bacterial-type flagellum-dependent cell motility"/>
    <property type="evidence" value="ECO:0007669"/>
    <property type="project" value="InterPro"/>
</dbReference>
<evidence type="ECO:0000256" key="4">
    <source>
        <dbReference type="ARBA" id="ARBA00022448"/>
    </source>
</evidence>
<dbReference type="NCBIfam" id="TIGR01026">
    <property type="entry name" value="fliI_yscN"/>
    <property type="match status" value="1"/>
</dbReference>
<reference evidence="17" key="1">
    <citation type="submission" date="2019-06" db="EMBL/GenBank/DDBJ databases">
        <title>Complete genome sequence of Methylogaea oryzae strain JCM16910.</title>
        <authorList>
            <person name="Asakawa S."/>
        </authorList>
    </citation>
    <scope>NUCLEOTIDE SEQUENCE</scope>
    <source>
        <strain evidence="17">E10</strain>
    </source>
</reference>
<evidence type="ECO:0000256" key="6">
    <source>
        <dbReference type="ARBA" id="ARBA00022741"/>
    </source>
</evidence>
<evidence type="ECO:0000256" key="1">
    <source>
        <dbReference type="ARBA" id="ARBA00004496"/>
    </source>
</evidence>
<evidence type="ECO:0000256" key="10">
    <source>
        <dbReference type="ARBA" id="ARBA00022927"/>
    </source>
</evidence>
<keyword evidence="8" id="KW-1005">Bacterial flagellum biogenesis</keyword>
<dbReference type="Pfam" id="PF00006">
    <property type="entry name" value="ATP-synt_ab"/>
    <property type="match status" value="1"/>
</dbReference>
<evidence type="ECO:0000313" key="18">
    <source>
        <dbReference type="Proteomes" id="UP000824988"/>
    </source>
</evidence>
<dbReference type="PANTHER" id="PTHR15184:SF81">
    <property type="entry name" value="FLAGELLUM-SPECIFIC ATP SYNTHASE"/>
    <property type="match status" value="1"/>
</dbReference>
<dbReference type="EMBL" id="AP019782">
    <property type="protein sequence ID" value="BBL70236.1"/>
    <property type="molecule type" value="Genomic_DNA"/>
</dbReference>
<dbReference type="InterPro" id="IPR003593">
    <property type="entry name" value="AAA+_ATPase"/>
</dbReference>
<dbReference type="InterPro" id="IPR000194">
    <property type="entry name" value="ATPase_F1/V1/A1_a/bsu_nucl-bd"/>
</dbReference>
<comment type="catalytic activity">
    <reaction evidence="15">
        <text>ATP + H2O + cellular proteinSide 1 = ADP + phosphate + cellular proteinSide 2.</text>
        <dbReference type="EC" id="7.4.2.8"/>
    </reaction>
</comment>
<dbReference type="GO" id="GO:0044780">
    <property type="term" value="P:bacterial-type flagellum assembly"/>
    <property type="evidence" value="ECO:0007669"/>
    <property type="project" value="InterPro"/>
</dbReference>
<evidence type="ECO:0000256" key="7">
    <source>
        <dbReference type="ARBA" id="ARBA00022781"/>
    </source>
</evidence>
<dbReference type="InterPro" id="IPR020005">
    <property type="entry name" value="FliI_clade1"/>
</dbReference>
<dbReference type="FunFam" id="3.40.50.12240:FF:000002">
    <property type="entry name" value="Flagellum-specific ATP synthase FliI"/>
    <property type="match status" value="1"/>
</dbReference>
<keyword evidence="7" id="KW-0375">Hydrogen ion transport</keyword>